<dbReference type="Proteomes" id="UP000005408">
    <property type="component" value="Unassembled WGS sequence"/>
</dbReference>
<evidence type="ECO:0000313" key="2">
    <source>
        <dbReference type="EnsemblMetazoa" id="G30525.1:cds"/>
    </source>
</evidence>
<dbReference type="AlphaFoldDB" id="A0A8W8LZ60"/>
<protein>
    <submittedName>
        <fullName evidence="2">Uncharacterized protein</fullName>
    </submittedName>
</protein>
<feature type="compositionally biased region" description="Polar residues" evidence="1">
    <location>
        <begin position="243"/>
        <end position="257"/>
    </location>
</feature>
<dbReference type="EnsemblMetazoa" id="G30525.1">
    <property type="protein sequence ID" value="G30525.1:cds"/>
    <property type="gene ID" value="G30525"/>
</dbReference>
<feature type="region of interest" description="Disordered" evidence="1">
    <location>
        <begin position="243"/>
        <end position="357"/>
    </location>
</feature>
<evidence type="ECO:0000313" key="3">
    <source>
        <dbReference type="Proteomes" id="UP000005408"/>
    </source>
</evidence>
<proteinExistence type="predicted"/>
<feature type="compositionally biased region" description="Acidic residues" evidence="1">
    <location>
        <begin position="318"/>
        <end position="332"/>
    </location>
</feature>
<accession>A0A8W8LZ60</accession>
<feature type="compositionally biased region" description="Low complexity" evidence="1">
    <location>
        <begin position="267"/>
        <end position="277"/>
    </location>
</feature>
<feature type="region of interest" description="Disordered" evidence="1">
    <location>
        <begin position="130"/>
        <end position="202"/>
    </location>
</feature>
<feature type="compositionally biased region" description="Polar residues" evidence="1">
    <location>
        <begin position="170"/>
        <end position="184"/>
    </location>
</feature>
<name>A0A8W8LZ60_MAGGI</name>
<feature type="compositionally biased region" description="Acidic residues" evidence="1">
    <location>
        <begin position="288"/>
        <end position="310"/>
    </location>
</feature>
<reference evidence="2" key="1">
    <citation type="submission" date="2022-08" db="UniProtKB">
        <authorList>
            <consortium name="EnsemblMetazoa"/>
        </authorList>
    </citation>
    <scope>IDENTIFICATION</scope>
    <source>
        <strain evidence="2">05x7-T-G4-1.051#20</strain>
    </source>
</reference>
<sequence length="383" mass="43468">MADTEESMSTEEIAKVVSALKQLKMKPKADSAEDFLSWMSSAVQEKKIKEEVGLRPSLKDICGHLYDKCKSFDELRTSVRKLEIEHHPQTTEKKSATAKAAIVKDQSADRFDSIEAKINQLTTEVRSMKEKEYSYTPMPQPYRAPRQPYQRGRQERGYRGGYRQYPRFPQPQSTDVAKEPQSSRPVAIEDTTVEKSSLSSSEQIEDIISKIQLPDDIGEDEKQDCLNLLNSYRDIFSTGATDIDNSAFRNENSQVTPSLDDDDQSTTEEASAAGSGEDASHQDREPENQPEEIINDDEPEDDVNNDDDDENIIHDVDSTDDDINESDDSEDEMPSRENVDIPTPAPRRSTRQRKMPAWTKEISQCQFNLTTQSVYEPVPIEWA</sequence>
<feature type="compositionally biased region" description="Low complexity" evidence="1">
    <location>
        <begin position="141"/>
        <end position="151"/>
    </location>
</feature>
<keyword evidence="3" id="KW-1185">Reference proteome</keyword>
<organism evidence="2 3">
    <name type="scientific">Magallana gigas</name>
    <name type="common">Pacific oyster</name>
    <name type="synonym">Crassostrea gigas</name>
    <dbReference type="NCBI Taxonomy" id="29159"/>
    <lineage>
        <taxon>Eukaryota</taxon>
        <taxon>Metazoa</taxon>
        <taxon>Spiralia</taxon>
        <taxon>Lophotrochozoa</taxon>
        <taxon>Mollusca</taxon>
        <taxon>Bivalvia</taxon>
        <taxon>Autobranchia</taxon>
        <taxon>Pteriomorphia</taxon>
        <taxon>Ostreida</taxon>
        <taxon>Ostreoidea</taxon>
        <taxon>Ostreidae</taxon>
        <taxon>Magallana</taxon>
    </lineage>
</organism>
<feature type="compositionally biased region" description="Basic and acidic residues" evidence="1">
    <location>
        <begin position="278"/>
        <end position="287"/>
    </location>
</feature>
<evidence type="ECO:0000256" key="1">
    <source>
        <dbReference type="SAM" id="MobiDB-lite"/>
    </source>
</evidence>